<gene>
    <name evidence="2" type="ORF">FHK98_13355</name>
</gene>
<evidence type="ECO:0000313" key="2">
    <source>
        <dbReference type="EMBL" id="MBA4466445.1"/>
    </source>
</evidence>
<sequence length="105" mass="12316">MNRLKPWQWLVLISPIVLIIAFILVLAGIQINSSGLNWIWGILILMFAGWRWLLVKLTKPMINQIESVFDQVKEELVWSEGKELNFSLEKEKSEQVERILQKVLN</sequence>
<organism evidence="2 3">
    <name type="scientific">Cylindrospermopsis raciborskii CS-506_A</name>
    <dbReference type="NCBI Taxonomy" id="2585140"/>
    <lineage>
        <taxon>Bacteria</taxon>
        <taxon>Bacillati</taxon>
        <taxon>Cyanobacteriota</taxon>
        <taxon>Cyanophyceae</taxon>
        <taxon>Nostocales</taxon>
        <taxon>Aphanizomenonaceae</taxon>
        <taxon>Cylindrospermopsis</taxon>
    </lineage>
</organism>
<dbReference type="EMBL" id="VDFG01000890">
    <property type="protein sequence ID" value="MBA4466445.1"/>
    <property type="molecule type" value="Genomic_DNA"/>
</dbReference>
<accession>A0A838WNZ7</accession>
<comment type="caution">
    <text evidence="2">The sequence shown here is derived from an EMBL/GenBank/DDBJ whole genome shotgun (WGS) entry which is preliminary data.</text>
</comment>
<protein>
    <submittedName>
        <fullName evidence="2">GTPase</fullName>
    </submittedName>
</protein>
<keyword evidence="1" id="KW-0472">Membrane</keyword>
<dbReference type="Proteomes" id="UP000538075">
    <property type="component" value="Unassembled WGS sequence"/>
</dbReference>
<reference evidence="2 3" key="1">
    <citation type="journal article" date="2020" name="J. Appl. Phycol.">
        <title>Morphological changes and genome evolution in Raphidiopsis raciborskii CS-506 after 23 years in culture.</title>
        <authorList>
            <person name="Willis A."/>
            <person name="Bent S.J."/>
            <person name="Jameson I.D."/>
        </authorList>
    </citation>
    <scope>NUCLEOTIDE SEQUENCE [LARGE SCALE GENOMIC DNA]</scope>
    <source>
        <strain evidence="2 3">CS-506_A</strain>
    </source>
</reference>
<proteinExistence type="predicted"/>
<evidence type="ECO:0000256" key="1">
    <source>
        <dbReference type="SAM" id="Phobius"/>
    </source>
</evidence>
<dbReference type="AlphaFoldDB" id="A0A838WNZ7"/>
<evidence type="ECO:0000313" key="3">
    <source>
        <dbReference type="Proteomes" id="UP000538075"/>
    </source>
</evidence>
<feature type="non-terminal residue" evidence="2">
    <location>
        <position position="105"/>
    </location>
</feature>
<keyword evidence="1" id="KW-0812">Transmembrane</keyword>
<name>A0A838WNZ7_9CYAN</name>
<feature type="transmembrane region" description="Helical" evidence="1">
    <location>
        <begin position="35"/>
        <end position="54"/>
    </location>
</feature>
<keyword evidence="1" id="KW-1133">Transmembrane helix</keyword>
<feature type="transmembrane region" description="Helical" evidence="1">
    <location>
        <begin position="7"/>
        <end position="29"/>
    </location>
</feature>